<proteinExistence type="predicted"/>
<name>A0A553HZI1_9PEZI</name>
<gene>
    <name evidence="2" type="ORF">FHL15_005914</name>
</gene>
<keyword evidence="3" id="KW-1185">Reference proteome</keyword>
<protein>
    <submittedName>
        <fullName evidence="2">Uncharacterized protein</fullName>
    </submittedName>
</protein>
<sequence>MRSLNMSFRRAHGARRLNIIIQPHLRFAYELLKLEELLWTTNGYELVATTWEQYCKAYGGGGVFNISNITDWDHAPDTQKKKHQERLLYKAFKVIQFLDPTQLTAKLTGTPQERDFQLRKFSSLSRPVTTSPTLSPDPGIVKEDQIRCYHWLIDAGGWTTKETRLSRAIGKQSRDDDDDEARGETTDKLMASATKRQKKGHA</sequence>
<feature type="region of interest" description="Disordered" evidence="1">
    <location>
        <begin position="163"/>
        <end position="202"/>
    </location>
</feature>
<reference evidence="3" key="1">
    <citation type="submission" date="2019-06" db="EMBL/GenBank/DDBJ databases">
        <title>Draft genome sequence of the griseofulvin-producing fungus Xylaria cubensis strain G536.</title>
        <authorList>
            <person name="Mead M.E."/>
            <person name="Raja H.A."/>
            <person name="Steenwyk J.L."/>
            <person name="Knowles S.L."/>
            <person name="Oberlies N.H."/>
            <person name="Rokas A."/>
        </authorList>
    </citation>
    <scope>NUCLEOTIDE SEQUENCE [LARGE SCALE GENOMIC DNA]</scope>
    <source>
        <strain evidence="3">G536</strain>
    </source>
</reference>
<dbReference type="EMBL" id="VFLP01000030">
    <property type="protein sequence ID" value="TRX93335.1"/>
    <property type="molecule type" value="Genomic_DNA"/>
</dbReference>
<dbReference type="OrthoDB" id="5419928at2759"/>
<dbReference type="AlphaFoldDB" id="A0A553HZI1"/>
<dbReference type="STRING" id="2512241.A0A553HZI1"/>
<evidence type="ECO:0000256" key="1">
    <source>
        <dbReference type="SAM" id="MobiDB-lite"/>
    </source>
</evidence>
<accession>A0A553HZI1</accession>
<organism evidence="2 3">
    <name type="scientific">Xylaria flabelliformis</name>
    <dbReference type="NCBI Taxonomy" id="2512241"/>
    <lineage>
        <taxon>Eukaryota</taxon>
        <taxon>Fungi</taxon>
        <taxon>Dikarya</taxon>
        <taxon>Ascomycota</taxon>
        <taxon>Pezizomycotina</taxon>
        <taxon>Sordariomycetes</taxon>
        <taxon>Xylariomycetidae</taxon>
        <taxon>Xylariales</taxon>
        <taxon>Xylariaceae</taxon>
        <taxon>Xylaria</taxon>
    </lineage>
</organism>
<dbReference type="Proteomes" id="UP000319160">
    <property type="component" value="Unassembled WGS sequence"/>
</dbReference>
<comment type="caution">
    <text evidence="2">The sequence shown here is derived from an EMBL/GenBank/DDBJ whole genome shotgun (WGS) entry which is preliminary data.</text>
</comment>
<evidence type="ECO:0000313" key="2">
    <source>
        <dbReference type="EMBL" id="TRX93335.1"/>
    </source>
</evidence>
<evidence type="ECO:0000313" key="3">
    <source>
        <dbReference type="Proteomes" id="UP000319160"/>
    </source>
</evidence>